<comment type="caution">
    <text evidence="2">The sequence shown here is derived from an EMBL/GenBank/DDBJ whole genome shotgun (WGS) entry which is preliminary data.</text>
</comment>
<name>A0AA36I324_9DINO</name>
<sequence>MAMASVKDGQEGIFKVVHERVAVRAGPSVKALPLKVLQRGAQLRGTVQCNGDPWLRLSIASIKEHKLALQKDETAYVLIDGASVGLGQLLRPVAAKVEVAARPPAAEQTGATGEFIVVHTKVVVRCAPSTDARLLGGRLKGALVSATPCDIERQPWLQLADGEGWMLADGAALGLGRLLEPVADPLDLLAWARQQQLTSAGASVTWTERTEPALQHLEAEAMRQVSELNHACECAAVRNILIDSGFLQPEDATLGAQGMASAVLRQLLRRRAGELVLGEELGGLWGVKAFEDYLQQKVLPIAPYYCRLVLPEGPPARLLVLCHGGFVRGDDLQGEALALRSMLPGLAIALPEAPNLVEGELRVWWPLEGKEPLRAPAAALSRLQATVEWLQGRFQGLPMAIGGFSQGAMLVAQGLTRLREPPPKGAIFLSGLAVTFQAADVPCLALHGDCDDRVRLADAKLVQSKTHIPLEVFPGLGHEISDAVLDRVAAFCEEKCCLCRKEPSSLPRRRRSCCRRRGRQSCCGG</sequence>
<feature type="domain" description="Phospholipase/carboxylesterase/thioesterase" evidence="1">
    <location>
        <begin position="309"/>
        <end position="492"/>
    </location>
</feature>
<evidence type="ECO:0000313" key="3">
    <source>
        <dbReference type="Proteomes" id="UP001178507"/>
    </source>
</evidence>
<protein>
    <recommendedName>
        <fullName evidence="1">Phospholipase/carboxylesterase/thioesterase domain-containing protein</fullName>
    </recommendedName>
</protein>
<organism evidence="2 3">
    <name type="scientific">Effrenium voratum</name>
    <dbReference type="NCBI Taxonomy" id="2562239"/>
    <lineage>
        <taxon>Eukaryota</taxon>
        <taxon>Sar</taxon>
        <taxon>Alveolata</taxon>
        <taxon>Dinophyceae</taxon>
        <taxon>Suessiales</taxon>
        <taxon>Symbiodiniaceae</taxon>
        <taxon>Effrenium</taxon>
    </lineage>
</organism>
<accession>A0AA36I324</accession>
<gene>
    <name evidence="2" type="ORF">EVOR1521_LOCUS8166</name>
</gene>
<reference evidence="2" key="1">
    <citation type="submission" date="2023-08" db="EMBL/GenBank/DDBJ databases">
        <authorList>
            <person name="Chen Y."/>
            <person name="Shah S."/>
            <person name="Dougan E. K."/>
            <person name="Thang M."/>
            <person name="Chan C."/>
        </authorList>
    </citation>
    <scope>NUCLEOTIDE SEQUENCE</scope>
</reference>
<dbReference type="GO" id="GO:0016787">
    <property type="term" value="F:hydrolase activity"/>
    <property type="evidence" value="ECO:0007669"/>
    <property type="project" value="InterPro"/>
</dbReference>
<dbReference type="InterPro" id="IPR003140">
    <property type="entry name" value="PLipase/COase/thioEstase"/>
</dbReference>
<dbReference type="InterPro" id="IPR029058">
    <property type="entry name" value="AB_hydrolase_fold"/>
</dbReference>
<dbReference type="AlphaFoldDB" id="A0AA36I324"/>
<dbReference type="SUPFAM" id="SSF53474">
    <property type="entry name" value="alpha/beta-Hydrolases"/>
    <property type="match status" value="1"/>
</dbReference>
<dbReference type="Pfam" id="PF02230">
    <property type="entry name" value="Abhydrolase_2"/>
    <property type="match status" value="1"/>
</dbReference>
<evidence type="ECO:0000313" key="2">
    <source>
        <dbReference type="EMBL" id="CAJ1380151.1"/>
    </source>
</evidence>
<dbReference type="Proteomes" id="UP001178507">
    <property type="component" value="Unassembled WGS sequence"/>
</dbReference>
<evidence type="ECO:0000259" key="1">
    <source>
        <dbReference type="Pfam" id="PF02230"/>
    </source>
</evidence>
<proteinExistence type="predicted"/>
<dbReference type="Gene3D" id="3.40.50.1820">
    <property type="entry name" value="alpha/beta hydrolase"/>
    <property type="match status" value="1"/>
</dbReference>
<keyword evidence="3" id="KW-1185">Reference proteome</keyword>
<dbReference type="EMBL" id="CAUJNA010000686">
    <property type="protein sequence ID" value="CAJ1380151.1"/>
    <property type="molecule type" value="Genomic_DNA"/>
</dbReference>